<evidence type="ECO:0008006" key="4">
    <source>
        <dbReference type="Google" id="ProtNLM"/>
    </source>
</evidence>
<dbReference type="EMBL" id="FNUJ01000004">
    <property type="protein sequence ID" value="SEF29696.1"/>
    <property type="molecule type" value="Genomic_DNA"/>
</dbReference>
<accession>A0A1H5QU85</accession>
<feature type="transmembrane region" description="Helical" evidence="1">
    <location>
        <begin position="191"/>
        <end position="213"/>
    </location>
</feature>
<name>A0A1H5QU85_9PSEU</name>
<keyword evidence="1" id="KW-0472">Membrane</keyword>
<dbReference type="PANTHER" id="PTHR35791:SF1">
    <property type="entry name" value="UPF0754 MEMBRANE PROTEIN YHEB"/>
    <property type="match status" value="1"/>
</dbReference>
<sequence>MGAFLSGILADFAQHWPLYVSIPIVAALIGYGTKLVAIRMMFQPVEFIGVKPFLGWQGIVPKRAARMASIACDTMTEQLIKPAEVVARLDASRIAQEIEKPLLAGVEDIVREVAGHYQPGLWESLPVRVQRLVIERVQHESPRMVAAVLDLIKSDVDSVFDLKGMVVTSLVKDKRLLNRIFQEAGAKEFKFIARSGLVFGGAIGVIQMVAWVLFKFPPIMPIFGLFTGWFTDWLALRMIFYPIEPRRYFGVEWQGLFLKRRAEVAEAYGSLIAKEIITPHNVIEAILHGPLSDRVLALIQRQLDRELGSVAKPLLVFAVGSRKYQDVKLAIASQIMSRLPETMRYIEDYAADAMDIRNVLVSKMKELSPREFERLLRPAFEQDEWILIATGAVLGFAVGEGQVLLLEHLAA</sequence>
<evidence type="ECO:0000256" key="1">
    <source>
        <dbReference type="SAM" id="Phobius"/>
    </source>
</evidence>
<keyword evidence="1" id="KW-1133">Transmembrane helix</keyword>
<evidence type="ECO:0000313" key="2">
    <source>
        <dbReference type="EMBL" id="SEF29696.1"/>
    </source>
</evidence>
<dbReference type="STRING" id="218821.SAMN05421837_104813"/>
<evidence type="ECO:0000313" key="3">
    <source>
        <dbReference type="Proteomes" id="UP000198878"/>
    </source>
</evidence>
<dbReference type="RefSeq" id="WP_086678853.1">
    <property type="nucleotide sequence ID" value="NZ_FNUJ01000004.1"/>
</dbReference>
<keyword evidence="1" id="KW-0812">Transmembrane</keyword>
<reference evidence="3" key="1">
    <citation type="submission" date="2016-10" db="EMBL/GenBank/DDBJ databases">
        <authorList>
            <person name="Varghese N."/>
            <person name="Submissions S."/>
        </authorList>
    </citation>
    <scope>NUCLEOTIDE SEQUENCE [LARGE SCALE GENOMIC DNA]</scope>
    <source>
        <strain evidence="3">DSM 44654</strain>
    </source>
</reference>
<keyword evidence="3" id="KW-1185">Reference proteome</keyword>
<dbReference type="PANTHER" id="PTHR35791">
    <property type="entry name" value="UPF0754 MEMBRANE PROTEIN YHEB"/>
    <property type="match status" value="1"/>
</dbReference>
<dbReference type="OrthoDB" id="3631561at2"/>
<gene>
    <name evidence="2" type="ORF">SAMN05421837_104813</name>
</gene>
<organism evidence="2 3">
    <name type="scientific">Amycolatopsis pretoriensis</name>
    <dbReference type="NCBI Taxonomy" id="218821"/>
    <lineage>
        <taxon>Bacteria</taxon>
        <taxon>Bacillati</taxon>
        <taxon>Actinomycetota</taxon>
        <taxon>Actinomycetes</taxon>
        <taxon>Pseudonocardiales</taxon>
        <taxon>Pseudonocardiaceae</taxon>
        <taxon>Amycolatopsis</taxon>
    </lineage>
</organism>
<dbReference type="Proteomes" id="UP000198878">
    <property type="component" value="Unassembled WGS sequence"/>
</dbReference>
<dbReference type="AlphaFoldDB" id="A0A1H5QU85"/>
<proteinExistence type="predicted"/>
<protein>
    <recommendedName>
        <fullName evidence="4">DUF445 domain-containing protein</fullName>
    </recommendedName>
</protein>
<feature type="transmembrane region" description="Helical" evidence="1">
    <location>
        <begin position="16"/>
        <end position="37"/>
    </location>
</feature>
<feature type="transmembrane region" description="Helical" evidence="1">
    <location>
        <begin position="219"/>
        <end position="240"/>
    </location>
</feature>